<dbReference type="Gene3D" id="3.30.450.50">
    <property type="entry name" value="Longin domain"/>
    <property type="match status" value="1"/>
</dbReference>
<feature type="transmembrane region" description="Helical" evidence="9">
    <location>
        <begin position="187"/>
        <end position="206"/>
    </location>
</feature>
<evidence type="ECO:0000256" key="9">
    <source>
        <dbReference type="SAM" id="Phobius"/>
    </source>
</evidence>
<feature type="transmembrane region" description="Helical" evidence="9">
    <location>
        <begin position="257"/>
        <end position="276"/>
    </location>
</feature>
<keyword evidence="4" id="KW-0653">Protein transport</keyword>
<keyword evidence="4" id="KW-0813">Transport</keyword>
<dbReference type="GO" id="GO:0015031">
    <property type="term" value="P:protein transport"/>
    <property type="evidence" value="ECO:0007669"/>
    <property type="project" value="UniProtKB-KW"/>
</dbReference>
<evidence type="ECO:0000256" key="6">
    <source>
        <dbReference type="ARBA" id="ARBA00023136"/>
    </source>
</evidence>
<dbReference type="GO" id="GO:0005484">
    <property type="term" value="F:SNAP receptor activity"/>
    <property type="evidence" value="ECO:0007669"/>
    <property type="project" value="InterPro"/>
</dbReference>
<feature type="region of interest" description="Disordered" evidence="8">
    <location>
        <begin position="368"/>
        <end position="416"/>
    </location>
</feature>
<gene>
    <name evidence="11" type="ORF">M427DRAFT_312409</name>
</gene>
<sequence length="416" mass="45281">MNSSLYSAAPPVDICSVTAGEFVIHYFSAPFFDLSSEPYGSQSYSDPSNSVSAICYLAICERTYPRLLAFSYLLELERGFNDQVSESEILTAVRPYAFIRFENFIQTTKRRYLNTRSLRTQDNIASLNSRLPSVPTLRAIDVFGSEYSPPNGAGGNTIIESLQGALSTGGLNDIGRKFGEASEAVNANLAAAVGGAVGAGAGVAIYEPPLLAAAQARWLRIVMIFLGGVVWVADMLYGGRIVSAALSGKEISSLLKWSTIIVWLVCTLPLFQSIHLTQPSFLHRPILNWFLPTRLRLLIHSSISLLHCFAYVTAPRELAYAEDYNKLKEATDIESLSSIDMSWWLLVAKFVYAVLTVVAVITNTRYRPGGPKPATQGDGILGSQSNGVPKLSRKESTAPSQGWLRGALGKARGHKD</sequence>
<comment type="similarity">
    <text evidence="3">Belongs to the synaptobrevin family.</text>
</comment>
<dbReference type="InterPro" id="IPR011012">
    <property type="entry name" value="Longin-like_dom_sf"/>
</dbReference>
<evidence type="ECO:0000256" key="3">
    <source>
        <dbReference type="ARBA" id="ARBA00008025"/>
    </source>
</evidence>
<keyword evidence="9" id="KW-1133">Transmembrane helix</keyword>
<evidence type="ECO:0000256" key="8">
    <source>
        <dbReference type="SAM" id="MobiDB-lite"/>
    </source>
</evidence>
<feature type="domain" description="Longin" evidence="10">
    <location>
        <begin position="1"/>
        <end position="105"/>
    </location>
</feature>
<dbReference type="PANTHER" id="PTHR45837">
    <property type="entry name" value="VESICLE-TRAFFICKING PROTEIN SEC22B"/>
    <property type="match status" value="1"/>
</dbReference>
<dbReference type="OrthoDB" id="2156367at2759"/>
<dbReference type="Pfam" id="PF13774">
    <property type="entry name" value="Longin"/>
    <property type="match status" value="1"/>
</dbReference>
<organism evidence="11 12">
    <name type="scientific">Gonapodya prolifera (strain JEL478)</name>
    <name type="common">Monoblepharis prolifera</name>
    <dbReference type="NCBI Taxonomy" id="1344416"/>
    <lineage>
        <taxon>Eukaryota</taxon>
        <taxon>Fungi</taxon>
        <taxon>Fungi incertae sedis</taxon>
        <taxon>Chytridiomycota</taxon>
        <taxon>Chytridiomycota incertae sedis</taxon>
        <taxon>Monoblepharidomycetes</taxon>
        <taxon>Monoblepharidales</taxon>
        <taxon>Gonapodyaceae</taxon>
        <taxon>Gonapodya</taxon>
    </lineage>
</organism>
<dbReference type="SUPFAM" id="SSF64356">
    <property type="entry name" value="SNARE-like"/>
    <property type="match status" value="1"/>
</dbReference>
<dbReference type="InterPro" id="IPR010908">
    <property type="entry name" value="Longin_dom"/>
</dbReference>
<feature type="transmembrane region" description="Helical" evidence="9">
    <location>
        <begin position="218"/>
        <end position="237"/>
    </location>
</feature>
<proteinExistence type="inferred from homology"/>
<dbReference type="PROSITE" id="PS50859">
    <property type="entry name" value="LONGIN"/>
    <property type="match status" value="1"/>
</dbReference>
<dbReference type="SMART" id="SM01270">
    <property type="entry name" value="Longin"/>
    <property type="match status" value="1"/>
</dbReference>
<evidence type="ECO:0000256" key="4">
    <source>
        <dbReference type="ARBA" id="ARBA00022927"/>
    </source>
</evidence>
<evidence type="ECO:0000313" key="12">
    <source>
        <dbReference type="Proteomes" id="UP000070544"/>
    </source>
</evidence>
<dbReference type="AlphaFoldDB" id="A0A139AWP7"/>
<comment type="subcellular location">
    <subcellularLocation>
        <location evidence="1">Endoplasmic reticulum membrane</location>
        <topology evidence="1">Single-pass type IV membrane protein</topology>
    </subcellularLocation>
    <subcellularLocation>
        <location evidence="2">Golgi apparatus membrane</location>
        <topology evidence="2">Single-pass type IV membrane protein</topology>
    </subcellularLocation>
</comment>
<name>A0A139AWP7_GONPJ</name>
<dbReference type="GO" id="GO:0005789">
    <property type="term" value="C:endoplasmic reticulum membrane"/>
    <property type="evidence" value="ECO:0007669"/>
    <property type="project" value="UniProtKB-SubCell"/>
</dbReference>
<dbReference type="GO" id="GO:0000139">
    <property type="term" value="C:Golgi membrane"/>
    <property type="evidence" value="ECO:0007669"/>
    <property type="project" value="UniProtKB-SubCell"/>
</dbReference>
<keyword evidence="6 9" id="KW-0472">Membrane</keyword>
<evidence type="ECO:0000256" key="1">
    <source>
        <dbReference type="ARBA" id="ARBA00004163"/>
    </source>
</evidence>
<accession>A0A139AWP7</accession>
<protein>
    <recommendedName>
        <fullName evidence="7">Protein transport protein SEC22</fullName>
    </recommendedName>
</protein>
<keyword evidence="12" id="KW-1185">Reference proteome</keyword>
<dbReference type="EMBL" id="KQ965733">
    <property type="protein sequence ID" value="KXS21148.1"/>
    <property type="molecule type" value="Genomic_DNA"/>
</dbReference>
<reference evidence="11 12" key="1">
    <citation type="journal article" date="2015" name="Genome Biol. Evol.">
        <title>Phylogenomic analyses indicate that early fungi evolved digesting cell walls of algal ancestors of land plants.</title>
        <authorList>
            <person name="Chang Y."/>
            <person name="Wang S."/>
            <person name="Sekimoto S."/>
            <person name="Aerts A.L."/>
            <person name="Choi C."/>
            <person name="Clum A."/>
            <person name="LaButti K.M."/>
            <person name="Lindquist E.A."/>
            <person name="Yee Ngan C."/>
            <person name="Ohm R.A."/>
            <person name="Salamov A.A."/>
            <person name="Grigoriev I.V."/>
            <person name="Spatafora J.W."/>
            <person name="Berbee M.L."/>
        </authorList>
    </citation>
    <scope>NUCLEOTIDE SEQUENCE [LARGE SCALE GENOMIC DNA]</scope>
    <source>
        <strain evidence="11 12">JEL478</strain>
    </source>
</reference>
<evidence type="ECO:0000256" key="5">
    <source>
        <dbReference type="ARBA" id="ARBA00023054"/>
    </source>
</evidence>
<evidence type="ECO:0000256" key="2">
    <source>
        <dbReference type="ARBA" id="ARBA00004409"/>
    </source>
</evidence>
<evidence type="ECO:0000313" key="11">
    <source>
        <dbReference type="EMBL" id="KXS21148.1"/>
    </source>
</evidence>
<dbReference type="CDD" id="cd14824">
    <property type="entry name" value="Longin"/>
    <property type="match status" value="1"/>
</dbReference>
<dbReference type="Proteomes" id="UP000070544">
    <property type="component" value="Unassembled WGS sequence"/>
</dbReference>
<evidence type="ECO:0000259" key="10">
    <source>
        <dbReference type="PROSITE" id="PS50859"/>
    </source>
</evidence>
<dbReference type="GO" id="GO:0006890">
    <property type="term" value="P:retrograde vesicle-mediated transport, Golgi to endoplasmic reticulum"/>
    <property type="evidence" value="ECO:0007669"/>
    <property type="project" value="InterPro"/>
</dbReference>
<keyword evidence="9" id="KW-0812">Transmembrane</keyword>
<keyword evidence="5" id="KW-0175">Coiled coil</keyword>
<evidence type="ECO:0000256" key="7">
    <source>
        <dbReference type="ARBA" id="ARBA00024249"/>
    </source>
</evidence>
<dbReference type="STRING" id="1344416.A0A139AWP7"/>
<dbReference type="GO" id="GO:0006888">
    <property type="term" value="P:endoplasmic reticulum to Golgi vesicle-mediated transport"/>
    <property type="evidence" value="ECO:0007669"/>
    <property type="project" value="InterPro"/>
</dbReference>
<dbReference type="InterPro" id="IPR044565">
    <property type="entry name" value="Sec22"/>
</dbReference>
<feature type="transmembrane region" description="Helical" evidence="9">
    <location>
        <begin position="341"/>
        <end position="362"/>
    </location>
</feature>